<keyword evidence="4" id="KW-1185">Reference proteome</keyword>
<dbReference type="KEGG" id="ptrp:DCO17_00495"/>
<feature type="coiled-coil region" evidence="1">
    <location>
        <begin position="108"/>
        <end position="135"/>
    </location>
</feature>
<protein>
    <submittedName>
        <fullName evidence="3">Uncharacterized protein</fullName>
    </submittedName>
</protein>
<dbReference type="EMBL" id="CP028942">
    <property type="protein sequence ID" value="QKM63837.1"/>
    <property type="molecule type" value="Genomic_DNA"/>
</dbReference>
<dbReference type="Proteomes" id="UP000503312">
    <property type="component" value="Chromosome"/>
</dbReference>
<evidence type="ECO:0000256" key="2">
    <source>
        <dbReference type="SAM" id="MobiDB-lite"/>
    </source>
</evidence>
<gene>
    <name evidence="3" type="ORF">DCO17_00495</name>
</gene>
<feature type="region of interest" description="Disordered" evidence="2">
    <location>
        <begin position="1"/>
        <end position="56"/>
    </location>
</feature>
<proteinExistence type="predicted"/>
<evidence type="ECO:0000256" key="1">
    <source>
        <dbReference type="SAM" id="Coils"/>
    </source>
</evidence>
<evidence type="ECO:0000313" key="4">
    <source>
        <dbReference type="Proteomes" id="UP000503312"/>
    </source>
</evidence>
<evidence type="ECO:0000313" key="3">
    <source>
        <dbReference type="EMBL" id="QKM63837.1"/>
    </source>
</evidence>
<dbReference type="AlphaFoldDB" id="A0A6M9PXY4"/>
<organism evidence="3 4">
    <name type="scientific">Polynucleobacter tropicus</name>
    <dbReference type="NCBI Taxonomy" id="1743174"/>
    <lineage>
        <taxon>Bacteria</taxon>
        <taxon>Pseudomonadati</taxon>
        <taxon>Pseudomonadota</taxon>
        <taxon>Betaproteobacteria</taxon>
        <taxon>Burkholderiales</taxon>
        <taxon>Burkholderiaceae</taxon>
        <taxon>Polynucleobacter</taxon>
    </lineage>
</organism>
<name>A0A6M9PXY4_9BURK</name>
<keyword evidence="1" id="KW-0175">Coiled coil</keyword>
<dbReference type="RefSeq" id="WP_173954876.1">
    <property type="nucleotide sequence ID" value="NZ_CP028942.1"/>
</dbReference>
<accession>A0A6M9PXY4</accession>
<sequence length="238" mass="26127">MPARKISPQSFDDILSDLGDDPAIPDPHGIRKPNSPKRPDWDAIGATGTPGTPQSKPKIQLNFQNQIPQLESLKKTSLILGTGGLLIASGAALFFTFSPIQSEQNIHIEGAQQDIAALKKELALLREEIQDSEDAIYEAIDLIEVSVHSLEKNRPQTTTKPKLPSIPFETELRRWRYLGVSQSAGTYRAFFHNGKTTLMVEMGGLLLGEWRLSNADKEAATATHHLGKSLILKVAISE</sequence>
<reference evidence="3 4" key="1">
    <citation type="submission" date="2018-04" db="EMBL/GenBank/DDBJ databases">
        <title>Polynucleobacter sp. UH21B genome.</title>
        <authorList>
            <person name="Hahn M.W."/>
        </authorList>
    </citation>
    <scope>NUCLEOTIDE SEQUENCE [LARGE SCALE GENOMIC DNA]</scope>
    <source>
        <strain evidence="3 4">MWH-UH21B</strain>
    </source>
</reference>